<sequence>MSKERQRIEELEHLVKQLKKAQEESASAIAMDDRKSKSFPSFRIKAWKVKALILAIIIIAVIVGTVLLSGSTFKKDTATFVEQVQEMATLATAEAHVKIIIEKEDNKLFGKDISVNFPGTKQELLLIVPATVVAGVDLNRLSDSDILVNEKEKQVSISLPRANFIQEPAIQMDQVVTYSHQGLFRGDVNWEEGFNLAAEAQAEIKKEAIAVGVLQTAENHAEKVITDFFGHLGYEVKVSYK</sequence>
<comment type="caution">
    <text evidence="3">The sequence shown here is derived from an EMBL/GenBank/DDBJ whole genome shotgun (WGS) entry which is preliminary data.</text>
</comment>
<feature type="transmembrane region" description="Helical" evidence="2">
    <location>
        <begin position="51"/>
        <end position="73"/>
    </location>
</feature>
<dbReference type="Proteomes" id="UP001597214">
    <property type="component" value="Unassembled WGS sequence"/>
</dbReference>
<dbReference type="EMBL" id="JBHUEM010000055">
    <property type="protein sequence ID" value="MFD1739451.1"/>
    <property type="molecule type" value="Genomic_DNA"/>
</dbReference>
<gene>
    <name evidence="3" type="ORF">ACFSCX_23500</name>
</gene>
<dbReference type="InterPro" id="IPR025324">
    <property type="entry name" value="DUF4230"/>
</dbReference>
<keyword evidence="2" id="KW-0472">Membrane</keyword>
<reference evidence="4" key="1">
    <citation type="journal article" date="2019" name="Int. J. Syst. Evol. Microbiol.">
        <title>The Global Catalogue of Microorganisms (GCM) 10K type strain sequencing project: providing services to taxonomists for standard genome sequencing and annotation.</title>
        <authorList>
            <consortium name="The Broad Institute Genomics Platform"/>
            <consortium name="The Broad Institute Genome Sequencing Center for Infectious Disease"/>
            <person name="Wu L."/>
            <person name="Ma J."/>
        </authorList>
    </citation>
    <scope>NUCLEOTIDE SEQUENCE [LARGE SCALE GENOMIC DNA]</scope>
    <source>
        <strain evidence="4">CCUG 49339</strain>
    </source>
</reference>
<keyword evidence="2" id="KW-0812">Transmembrane</keyword>
<organism evidence="3 4">
    <name type="scientific">Bacillus salitolerans</name>
    <dbReference type="NCBI Taxonomy" id="1437434"/>
    <lineage>
        <taxon>Bacteria</taxon>
        <taxon>Bacillati</taxon>
        <taxon>Bacillota</taxon>
        <taxon>Bacilli</taxon>
        <taxon>Bacillales</taxon>
        <taxon>Bacillaceae</taxon>
        <taxon>Bacillus</taxon>
    </lineage>
</organism>
<evidence type="ECO:0000256" key="2">
    <source>
        <dbReference type="SAM" id="Phobius"/>
    </source>
</evidence>
<evidence type="ECO:0000256" key="1">
    <source>
        <dbReference type="SAM" id="Coils"/>
    </source>
</evidence>
<proteinExistence type="predicted"/>
<evidence type="ECO:0000313" key="4">
    <source>
        <dbReference type="Proteomes" id="UP001597214"/>
    </source>
</evidence>
<accession>A0ABW4LY10</accession>
<dbReference type="RefSeq" id="WP_377930691.1">
    <property type="nucleotide sequence ID" value="NZ_JBHUEM010000055.1"/>
</dbReference>
<dbReference type="Pfam" id="PF14014">
    <property type="entry name" value="DUF4230"/>
    <property type="match status" value="1"/>
</dbReference>
<name>A0ABW4LY10_9BACI</name>
<keyword evidence="1" id="KW-0175">Coiled coil</keyword>
<feature type="coiled-coil region" evidence="1">
    <location>
        <begin position="1"/>
        <end position="31"/>
    </location>
</feature>
<keyword evidence="2" id="KW-1133">Transmembrane helix</keyword>
<protein>
    <submittedName>
        <fullName evidence="3">DUF4230 domain-containing protein</fullName>
    </submittedName>
</protein>
<evidence type="ECO:0000313" key="3">
    <source>
        <dbReference type="EMBL" id="MFD1739451.1"/>
    </source>
</evidence>
<keyword evidence="4" id="KW-1185">Reference proteome</keyword>